<gene>
    <name evidence="1" type="ORF">CISIN_1g032511mg</name>
</gene>
<dbReference type="EMBL" id="KK784914">
    <property type="protein sequence ID" value="KDO63195.1"/>
    <property type="molecule type" value="Genomic_DNA"/>
</dbReference>
<protein>
    <submittedName>
        <fullName evidence="1">Uncharacterized protein</fullName>
    </submittedName>
</protein>
<reference evidence="1 2" key="1">
    <citation type="submission" date="2014-04" db="EMBL/GenBank/DDBJ databases">
        <authorList>
            <consortium name="International Citrus Genome Consortium"/>
            <person name="Gmitter F."/>
            <person name="Chen C."/>
            <person name="Farmerie W."/>
            <person name="Harkins T."/>
            <person name="Desany B."/>
            <person name="Mohiuddin M."/>
            <person name="Kodira C."/>
            <person name="Borodovsky M."/>
            <person name="Lomsadze A."/>
            <person name="Burns P."/>
            <person name="Jenkins J."/>
            <person name="Prochnik S."/>
            <person name="Shu S."/>
            <person name="Chapman J."/>
            <person name="Pitluck S."/>
            <person name="Schmutz J."/>
            <person name="Rokhsar D."/>
        </authorList>
    </citation>
    <scope>NUCLEOTIDE SEQUENCE</scope>
</reference>
<dbReference type="STRING" id="2711.A0A067FAR5"/>
<dbReference type="KEGG" id="cit:107177560"/>
<accession>A0A067FAR5</accession>
<evidence type="ECO:0000313" key="1">
    <source>
        <dbReference type="EMBL" id="KDO63195.1"/>
    </source>
</evidence>
<organism evidence="1 2">
    <name type="scientific">Citrus sinensis</name>
    <name type="common">Sweet orange</name>
    <name type="synonym">Citrus aurantium var. sinensis</name>
    <dbReference type="NCBI Taxonomy" id="2711"/>
    <lineage>
        <taxon>Eukaryota</taxon>
        <taxon>Viridiplantae</taxon>
        <taxon>Streptophyta</taxon>
        <taxon>Embryophyta</taxon>
        <taxon>Tracheophyta</taxon>
        <taxon>Spermatophyta</taxon>
        <taxon>Magnoliopsida</taxon>
        <taxon>eudicotyledons</taxon>
        <taxon>Gunneridae</taxon>
        <taxon>Pentapetalae</taxon>
        <taxon>rosids</taxon>
        <taxon>malvids</taxon>
        <taxon>Sapindales</taxon>
        <taxon>Rutaceae</taxon>
        <taxon>Aurantioideae</taxon>
        <taxon>Citrus</taxon>
    </lineage>
</organism>
<dbReference type="PANTHER" id="PTHR33702">
    <property type="entry name" value="BNAA09G40010D PROTEIN"/>
    <property type="match status" value="1"/>
</dbReference>
<dbReference type="Proteomes" id="UP000027120">
    <property type="component" value="Unassembled WGS sequence"/>
</dbReference>
<dbReference type="AlphaFoldDB" id="A0A067FAR5"/>
<dbReference type="PANTHER" id="PTHR33702:SF16">
    <property type="match status" value="1"/>
</dbReference>
<dbReference type="OrthoDB" id="764584at2759"/>
<evidence type="ECO:0000313" key="2">
    <source>
        <dbReference type="Proteomes" id="UP000027120"/>
    </source>
</evidence>
<name>A0A067FAR5_CITSI</name>
<proteinExistence type="predicted"/>
<keyword evidence="2" id="KW-1185">Reference proteome</keyword>
<sequence>MELVPNCSSLKRCWRRRGYQKLKDSRKRNVRVVRLKGPPTSSRCWRIKAVPKLCFKIFVASPLQLLTKFKNAYIRKMNNLAGSVGSLNTESVFGGKRIPKAREGEKVVYSNEEIENRLVLEIYKILVASGRDISSMQIN</sequence>